<dbReference type="PANTHER" id="PTHR11280:SF5">
    <property type="entry name" value="GLUCOSAMINE-6-PHOSPHATE ISOMERASE"/>
    <property type="match status" value="1"/>
</dbReference>
<dbReference type="InterPro" id="IPR006148">
    <property type="entry name" value="Glc/Gal-6P_isomerase"/>
</dbReference>
<dbReference type="SUPFAM" id="SSF100950">
    <property type="entry name" value="NagB/RpiA/CoA transferase-like"/>
    <property type="match status" value="1"/>
</dbReference>
<dbReference type="GO" id="GO:0005975">
    <property type="term" value="P:carbohydrate metabolic process"/>
    <property type="evidence" value="ECO:0007669"/>
    <property type="project" value="InterPro"/>
</dbReference>
<evidence type="ECO:0000256" key="2">
    <source>
        <dbReference type="ARBA" id="ARBA00022801"/>
    </source>
</evidence>
<dbReference type="GO" id="GO:0042802">
    <property type="term" value="F:identical protein binding"/>
    <property type="evidence" value="ECO:0007669"/>
    <property type="project" value="TreeGrafter"/>
</dbReference>
<name>A0AB35U3X1_9FIRM</name>
<dbReference type="FunFam" id="3.40.50.1360:FF:000003">
    <property type="entry name" value="Glucosamine-6-phosphate deaminase"/>
    <property type="match status" value="1"/>
</dbReference>
<evidence type="ECO:0000256" key="1">
    <source>
        <dbReference type="ARBA" id="ARBA00000644"/>
    </source>
</evidence>
<gene>
    <name evidence="4 6" type="primary">nagB</name>
    <name evidence="6" type="ORF">MOZ60_06930</name>
</gene>
<dbReference type="InterPro" id="IPR037171">
    <property type="entry name" value="NagB/RpiA_transferase-like"/>
</dbReference>
<keyword evidence="2 4" id="KW-0378">Hydrolase</keyword>
<dbReference type="GO" id="GO:0004342">
    <property type="term" value="F:glucosamine-6-phosphate deaminase activity"/>
    <property type="evidence" value="ECO:0007669"/>
    <property type="project" value="UniProtKB-UniRule"/>
</dbReference>
<feature type="active site" description="Proton acceptor; for ring-opening step" evidence="4">
    <location>
        <position position="137"/>
    </location>
</feature>
<feature type="domain" description="Glucosamine/galactosamine-6-phosphate isomerase" evidence="5">
    <location>
        <begin position="18"/>
        <end position="229"/>
    </location>
</feature>
<comment type="caution">
    <text evidence="6">The sequence shown here is derived from an EMBL/GenBank/DDBJ whole genome shotgun (WGS) entry which is preliminary data.</text>
</comment>
<comment type="function">
    <text evidence="4">Catalyzes the reversible isomerization-deamination of glucosamine 6-phosphate (GlcN6P) to form fructose 6-phosphate (Fru6P) and ammonium ion.</text>
</comment>
<dbReference type="GO" id="GO:0005737">
    <property type="term" value="C:cytoplasm"/>
    <property type="evidence" value="ECO:0007669"/>
    <property type="project" value="TreeGrafter"/>
</dbReference>
<feature type="active site" description="For ring-opening step" evidence="4">
    <location>
        <position position="135"/>
    </location>
</feature>
<protein>
    <recommendedName>
        <fullName evidence="4">Glucosamine-6-phosphate deaminase</fullName>
        <ecNumber evidence="4">3.5.99.6</ecNumber>
    </recommendedName>
    <alternativeName>
        <fullName evidence="4">GlcN6P deaminase</fullName>
        <shortName evidence="4">GNPDA</shortName>
    </alternativeName>
    <alternativeName>
        <fullName evidence="4">Glucosamine-6-phosphate isomerase</fullName>
    </alternativeName>
</protein>
<sequence>MFNIIVCKNYDEVSEQAFKLMKDIMRKEKPVLGLATGSSPVGLYKLMIQDHKENGTSYQNALTFNLDEYVGLKHTDEQSYYYFMHENLFDGIDCPEENIHVPDGSTNDPEKAAADYETELAKHTVDLQVLGIGSDGHIAFNEPGTPLDSVTHVTDLKEQTISDNARFFGGDKSKVPTKAITQGLASIMRARKIVLIATGANKADAVYGMIKGEVTTDCPASILQRHDDVTVVLDEAAAKRL</sequence>
<dbReference type="HAMAP" id="MF_01241">
    <property type="entry name" value="GlcN6P_deamin"/>
    <property type="match status" value="1"/>
</dbReference>
<dbReference type="AlphaFoldDB" id="A0AB35U3X1"/>
<evidence type="ECO:0000256" key="4">
    <source>
        <dbReference type="HAMAP-Rule" id="MF_01241"/>
    </source>
</evidence>
<evidence type="ECO:0000313" key="7">
    <source>
        <dbReference type="Proteomes" id="UP001286174"/>
    </source>
</evidence>
<comment type="caution">
    <text evidence="4">Lacks conserved residue(s) required for the propagation of feature annotation.</text>
</comment>
<dbReference type="PANTHER" id="PTHR11280">
    <property type="entry name" value="GLUCOSAMINE-6-PHOSPHATE ISOMERASE"/>
    <property type="match status" value="1"/>
</dbReference>
<accession>A0AB35U3X1</accession>
<dbReference type="Proteomes" id="UP001286174">
    <property type="component" value="Unassembled WGS sequence"/>
</dbReference>
<dbReference type="EC" id="3.5.99.6" evidence="4"/>
<keyword evidence="7" id="KW-1185">Reference proteome</keyword>
<dbReference type="Pfam" id="PF01182">
    <property type="entry name" value="Glucosamine_iso"/>
    <property type="match status" value="1"/>
</dbReference>
<dbReference type="RefSeq" id="WP_277009418.1">
    <property type="nucleotide sequence ID" value="NZ_JALBUR010000015.1"/>
</dbReference>
<feature type="active site" description="For ring-opening step" evidence="4">
    <location>
        <position position="142"/>
    </location>
</feature>
<dbReference type="Gene3D" id="3.40.50.1360">
    <property type="match status" value="1"/>
</dbReference>
<evidence type="ECO:0000259" key="5">
    <source>
        <dbReference type="Pfam" id="PF01182"/>
    </source>
</evidence>
<organism evidence="6 7">
    <name type="scientific">Grylomicrobium aquisgranensis</name>
    <dbReference type="NCBI Taxonomy" id="2926318"/>
    <lineage>
        <taxon>Bacteria</taxon>
        <taxon>Bacillati</taxon>
        <taxon>Bacillota</taxon>
        <taxon>Erysipelotrichia</taxon>
        <taxon>Erysipelotrichales</taxon>
        <taxon>Erysipelotrichaceae</taxon>
        <taxon>Grylomicrobium</taxon>
    </lineage>
</organism>
<comment type="similarity">
    <text evidence="4">Belongs to the glucosamine/galactosamine-6-phosphate isomerase family. NagB subfamily.</text>
</comment>
<dbReference type="EMBL" id="JALBUR010000015">
    <property type="protein sequence ID" value="MDX8419826.1"/>
    <property type="molecule type" value="Genomic_DNA"/>
</dbReference>
<dbReference type="GO" id="GO:0019262">
    <property type="term" value="P:N-acetylneuraminate catabolic process"/>
    <property type="evidence" value="ECO:0007669"/>
    <property type="project" value="UniProtKB-UniRule"/>
</dbReference>
<comment type="pathway">
    <text evidence="4">Amino-sugar metabolism; N-acetylneuraminate degradation; D-fructose 6-phosphate from N-acetylneuraminate: step 5/5.</text>
</comment>
<dbReference type="GO" id="GO:0006043">
    <property type="term" value="P:glucosamine catabolic process"/>
    <property type="evidence" value="ECO:0007669"/>
    <property type="project" value="TreeGrafter"/>
</dbReference>
<dbReference type="InterPro" id="IPR004547">
    <property type="entry name" value="Glucosamine6P_isomerase"/>
</dbReference>
<feature type="active site" description="Proton acceptor; for enolization step" evidence="4">
    <location>
        <position position="67"/>
    </location>
</feature>
<dbReference type="NCBIfam" id="TIGR00502">
    <property type="entry name" value="nagB"/>
    <property type="match status" value="1"/>
</dbReference>
<evidence type="ECO:0000313" key="6">
    <source>
        <dbReference type="EMBL" id="MDX8419826.1"/>
    </source>
</evidence>
<dbReference type="CDD" id="cd01399">
    <property type="entry name" value="GlcN6P_deaminase"/>
    <property type="match status" value="1"/>
</dbReference>
<dbReference type="GO" id="GO:0006046">
    <property type="term" value="P:N-acetylglucosamine catabolic process"/>
    <property type="evidence" value="ECO:0007669"/>
    <property type="project" value="UniProtKB-UniRule"/>
</dbReference>
<keyword evidence="3 4" id="KW-0119">Carbohydrate metabolism</keyword>
<comment type="catalytic activity">
    <reaction evidence="1 4">
        <text>alpha-D-glucosamine 6-phosphate + H2O = beta-D-fructose 6-phosphate + NH4(+)</text>
        <dbReference type="Rhea" id="RHEA:12172"/>
        <dbReference type="ChEBI" id="CHEBI:15377"/>
        <dbReference type="ChEBI" id="CHEBI:28938"/>
        <dbReference type="ChEBI" id="CHEBI:57634"/>
        <dbReference type="ChEBI" id="CHEBI:75989"/>
        <dbReference type="EC" id="3.5.99.6"/>
    </reaction>
</comment>
<evidence type="ECO:0000256" key="3">
    <source>
        <dbReference type="ARBA" id="ARBA00023277"/>
    </source>
</evidence>
<proteinExistence type="inferred from homology"/>
<reference evidence="6 7" key="1">
    <citation type="submission" date="2022-03" db="EMBL/GenBank/DDBJ databases">
        <title>Novel taxa within the pig intestine.</title>
        <authorList>
            <person name="Wylensek D."/>
            <person name="Bishof K."/>
            <person name="Afrizal A."/>
            <person name="Clavel T."/>
        </authorList>
    </citation>
    <scope>NUCLEOTIDE SEQUENCE [LARGE SCALE GENOMIC DNA]</scope>
    <source>
        <strain evidence="6 7">CLA-KB-P133</strain>
    </source>
</reference>